<dbReference type="AlphaFoldDB" id="A0A511T399"/>
<dbReference type="PANTHER" id="PTHR44858">
    <property type="entry name" value="TETRATRICOPEPTIDE REPEAT PROTEIN 6"/>
    <property type="match status" value="1"/>
</dbReference>
<dbReference type="PROSITE" id="PS50005">
    <property type="entry name" value="TPR"/>
    <property type="match status" value="5"/>
</dbReference>
<feature type="region of interest" description="Disordered" evidence="4">
    <location>
        <begin position="415"/>
        <end position="440"/>
    </location>
</feature>
<feature type="repeat" description="TPR" evidence="3">
    <location>
        <begin position="60"/>
        <end position="93"/>
    </location>
</feature>
<dbReference type="STRING" id="1334629.MFUL124B02_16470"/>
<feature type="region of interest" description="Disordered" evidence="4">
    <location>
        <begin position="178"/>
        <end position="325"/>
    </location>
</feature>
<feature type="compositionally biased region" description="Low complexity" evidence="4">
    <location>
        <begin position="418"/>
        <end position="435"/>
    </location>
</feature>
<organism evidence="5 8">
    <name type="scientific">Myxococcus fulvus</name>
    <dbReference type="NCBI Taxonomy" id="33"/>
    <lineage>
        <taxon>Bacteria</taxon>
        <taxon>Pseudomonadati</taxon>
        <taxon>Myxococcota</taxon>
        <taxon>Myxococcia</taxon>
        <taxon>Myxococcales</taxon>
        <taxon>Cystobacterineae</taxon>
        <taxon>Myxococcaceae</taxon>
        <taxon>Myxococcus</taxon>
    </lineage>
</organism>
<dbReference type="PANTHER" id="PTHR44858:SF1">
    <property type="entry name" value="UDP-N-ACETYLGLUCOSAMINE--PEPTIDE N-ACETYLGLUCOSAMINYLTRANSFERASE SPINDLY-RELATED"/>
    <property type="match status" value="1"/>
</dbReference>
<protein>
    <submittedName>
        <fullName evidence="6">Tetratricopeptide repeat-containing protein</fullName>
    </submittedName>
</protein>
<sequence length="562" mass="58966">MHLVRKSVIVLSAVLLLGAAEPSEPARAAFARGESALGAGRLDEAAAAYREALAATPGYAPALNGLGSVAFRQGKLKDAIARFGEATQADPLHKMAYFNLGYAARKAGDAATAARAYGRYVELEPDDADGYYGLAESHRQLGDKPQAIAAYQGYIARENRPSEQIWVQKARGYLKSLGASPLPPESSKPLPRVAPPATSTLGASPESSKPLPRVAEAPPPTSTLGGSPESSKPLPHVAEAPPATSTLGGSPETPKPLPRVVAAPTTMSTLGVAPVTPPSRATADGADLREKGTPPSGAVAPSAATPSAQEPVPFPSKPSAEITQARTPNPALAAARIRDGDALMKERRYREAAFAFLDASHADEGHVEALFKLGNALAVLGYYGQAVEKWESAIQLTKDAAIRQSAQDNIARARTKMAQSGASPQAAGQAPGSGPVAETTRAQARRAYEQGVQRIGSRDFATALTHLTQAIQLEPMLAVAYTARGSANIGLRRYAEAAADYQFAMELEPQAASPLYGLAESYRALGRNAEARGLYERYAASSAADVRPQLQEESRQKAVKLR</sequence>
<dbReference type="InterPro" id="IPR019734">
    <property type="entry name" value="TPR_rpt"/>
</dbReference>
<evidence type="ECO:0000313" key="8">
    <source>
        <dbReference type="Proteomes" id="UP000321514"/>
    </source>
</evidence>
<evidence type="ECO:0000256" key="2">
    <source>
        <dbReference type="ARBA" id="ARBA00022803"/>
    </source>
</evidence>
<dbReference type="EMBL" id="FOIB01000008">
    <property type="protein sequence ID" value="SEU30295.1"/>
    <property type="molecule type" value="Genomic_DNA"/>
</dbReference>
<evidence type="ECO:0000256" key="1">
    <source>
        <dbReference type="ARBA" id="ARBA00022737"/>
    </source>
</evidence>
<gene>
    <name evidence="5" type="ORF">MFU01_36670</name>
    <name evidence="6" type="ORF">SAMN05443572_108327</name>
</gene>
<dbReference type="Pfam" id="PF13174">
    <property type="entry name" value="TPR_6"/>
    <property type="match status" value="1"/>
</dbReference>
<dbReference type="InterPro" id="IPR050498">
    <property type="entry name" value="Ycf3"/>
</dbReference>
<dbReference type="RefSeq" id="WP_082165137.1">
    <property type="nucleotide sequence ID" value="NZ_BJXR01000030.1"/>
</dbReference>
<keyword evidence="1" id="KW-0677">Repeat</keyword>
<name>A0A511T399_MYXFU</name>
<evidence type="ECO:0000256" key="4">
    <source>
        <dbReference type="SAM" id="MobiDB-lite"/>
    </source>
</evidence>
<keyword evidence="2 3" id="KW-0802">TPR repeat</keyword>
<evidence type="ECO:0000313" key="6">
    <source>
        <dbReference type="EMBL" id="SEU30295.1"/>
    </source>
</evidence>
<keyword evidence="7" id="KW-1185">Reference proteome</keyword>
<feature type="repeat" description="TPR" evidence="3">
    <location>
        <begin position="478"/>
        <end position="511"/>
    </location>
</feature>
<dbReference type="Pfam" id="PF13432">
    <property type="entry name" value="TPR_16"/>
    <property type="match status" value="4"/>
</dbReference>
<reference evidence="6 7" key="1">
    <citation type="submission" date="2016-10" db="EMBL/GenBank/DDBJ databases">
        <authorList>
            <person name="Varghese N."/>
            <person name="Submissions S."/>
        </authorList>
    </citation>
    <scope>NUCLEOTIDE SEQUENCE [LARGE SCALE GENOMIC DNA]</scope>
    <source>
        <strain evidence="6 7">DSM 16525</strain>
    </source>
</reference>
<accession>A0A511T399</accession>
<dbReference type="SMART" id="SM00028">
    <property type="entry name" value="TPR"/>
    <property type="match status" value="9"/>
</dbReference>
<feature type="compositionally biased region" description="Polar residues" evidence="4">
    <location>
        <begin position="197"/>
        <end position="207"/>
    </location>
</feature>
<evidence type="ECO:0000313" key="5">
    <source>
        <dbReference type="EMBL" id="GEN08630.1"/>
    </source>
</evidence>
<dbReference type="InterPro" id="IPR011990">
    <property type="entry name" value="TPR-like_helical_dom_sf"/>
</dbReference>
<comment type="caution">
    <text evidence="5">The sequence shown here is derived from an EMBL/GenBank/DDBJ whole genome shotgun (WGS) entry which is preliminary data.</text>
</comment>
<evidence type="ECO:0000313" key="7">
    <source>
        <dbReference type="Proteomes" id="UP000183760"/>
    </source>
</evidence>
<feature type="repeat" description="TPR" evidence="3">
    <location>
        <begin position="367"/>
        <end position="400"/>
    </location>
</feature>
<feature type="repeat" description="TPR" evidence="3">
    <location>
        <begin position="26"/>
        <end position="59"/>
    </location>
</feature>
<proteinExistence type="predicted"/>
<dbReference type="Gene3D" id="1.25.40.10">
    <property type="entry name" value="Tetratricopeptide repeat domain"/>
    <property type="match status" value="4"/>
</dbReference>
<feature type="repeat" description="TPR" evidence="3">
    <location>
        <begin position="94"/>
        <end position="127"/>
    </location>
</feature>
<evidence type="ECO:0000256" key="3">
    <source>
        <dbReference type="PROSITE-ProRule" id="PRU00339"/>
    </source>
</evidence>
<reference evidence="5 8" key="2">
    <citation type="submission" date="2019-07" db="EMBL/GenBank/DDBJ databases">
        <title>Whole genome shotgun sequence of Myxococcus fulvus NBRC 100333.</title>
        <authorList>
            <person name="Hosoyama A."/>
            <person name="Uohara A."/>
            <person name="Ohji S."/>
            <person name="Ichikawa N."/>
        </authorList>
    </citation>
    <scope>NUCLEOTIDE SEQUENCE [LARGE SCALE GENOMIC DNA]</scope>
    <source>
        <strain evidence="5 8">NBRC 100333</strain>
    </source>
</reference>
<dbReference type="OrthoDB" id="5378596at2"/>
<dbReference type="Proteomes" id="UP000183760">
    <property type="component" value="Unassembled WGS sequence"/>
</dbReference>
<dbReference type="EMBL" id="BJXR01000030">
    <property type="protein sequence ID" value="GEN08630.1"/>
    <property type="molecule type" value="Genomic_DNA"/>
</dbReference>
<dbReference type="SUPFAM" id="SSF48452">
    <property type="entry name" value="TPR-like"/>
    <property type="match status" value="3"/>
</dbReference>
<dbReference type="Proteomes" id="UP000321514">
    <property type="component" value="Unassembled WGS sequence"/>
</dbReference>